<dbReference type="InterPro" id="IPR013736">
    <property type="entry name" value="Xaa-Pro_dipept_C"/>
</dbReference>
<dbReference type="Pfam" id="PF08530">
    <property type="entry name" value="PepX_C"/>
    <property type="match status" value="1"/>
</dbReference>
<dbReference type="InterPro" id="IPR050585">
    <property type="entry name" value="Xaa-Pro_dipeptidyl-ppase/CocE"/>
</dbReference>
<dbReference type="Proteomes" id="UP001213681">
    <property type="component" value="Unassembled WGS sequence"/>
</dbReference>
<feature type="domain" description="Xaa-Pro dipeptidyl-peptidase C-terminal" evidence="2">
    <location>
        <begin position="431"/>
        <end position="673"/>
    </location>
</feature>
<keyword evidence="1" id="KW-0378">Hydrolase</keyword>
<dbReference type="GO" id="GO:0072330">
    <property type="term" value="P:monocarboxylic acid biosynthetic process"/>
    <property type="evidence" value="ECO:0007669"/>
    <property type="project" value="UniProtKB-ARBA"/>
</dbReference>
<evidence type="ECO:0000259" key="2">
    <source>
        <dbReference type="SMART" id="SM00939"/>
    </source>
</evidence>
<accession>A0AAD6BXB1</accession>
<dbReference type="GO" id="GO:0008239">
    <property type="term" value="F:dipeptidyl-peptidase activity"/>
    <property type="evidence" value="ECO:0007669"/>
    <property type="project" value="InterPro"/>
</dbReference>
<evidence type="ECO:0000256" key="1">
    <source>
        <dbReference type="ARBA" id="ARBA00022801"/>
    </source>
</evidence>
<dbReference type="Gene3D" id="3.40.50.1820">
    <property type="entry name" value="alpha/beta hydrolase"/>
    <property type="match status" value="1"/>
</dbReference>
<comment type="caution">
    <text evidence="3">The sequence shown here is derived from an EMBL/GenBank/DDBJ whole genome shotgun (WGS) entry which is preliminary data.</text>
</comment>
<dbReference type="SUPFAM" id="SSF53474">
    <property type="entry name" value="alpha/beta-Hydrolases"/>
    <property type="match status" value="1"/>
</dbReference>
<dbReference type="InterPro" id="IPR005674">
    <property type="entry name" value="CocE/Ser_esterase"/>
</dbReference>
<dbReference type="GO" id="GO:0017000">
    <property type="term" value="P:antibiotic biosynthetic process"/>
    <property type="evidence" value="ECO:0007669"/>
    <property type="project" value="UniProtKB-ARBA"/>
</dbReference>
<dbReference type="PANTHER" id="PTHR43056:SF10">
    <property type="entry name" value="COCE_NOND FAMILY, PUTATIVE (AFU_ORTHOLOGUE AFUA_7G00600)-RELATED"/>
    <property type="match status" value="1"/>
</dbReference>
<dbReference type="Gene3D" id="2.60.120.260">
    <property type="entry name" value="Galactose-binding domain-like"/>
    <property type="match status" value="1"/>
</dbReference>
<dbReference type="AlphaFoldDB" id="A0AAD6BXB1"/>
<dbReference type="Gene3D" id="1.10.3020.20">
    <property type="match status" value="1"/>
</dbReference>
<dbReference type="InterPro" id="IPR000383">
    <property type="entry name" value="Xaa-Pro-like_dom"/>
</dbReference>
<dbReference type="SUPFAM" id="SSF49785">
    <property type="entry name" value="Galactose-binding domain-like"/>
    <property type="match status" value="1"/>
</dbReference>
<dbReference type="Pfam" id="PF02129">
    <property type="entry name" value="Peptidase_S15"/>
    <property type="match status" value="1"/>
</dbReference>
<dbReference type="PANTHER" id="PTHR43056">
    <property type="entry name" value="PEPTIDASE S9 PROLYL OLIGOPEPTIDASE"/>
    <property type="match status" value="1"/>
</dbReference>
<sequence>MVGKFGDGPFRGLHFRTPSQNGVTGGEGGFVYRRGEVVTFSIGNLTIGSAAGEPFLTVASLHDHDGGSGPTVDITRSDTINRARFIQSLGQEVDLRGGVSIDDDIREVVNSHADGITFASSEKSFAQAASVSAVFRQLGRRFRGAAEARNHMRRAQAGIQALRDVPIPTRGSSHLMADVFRPLAKGTYPVLLRLSIYGRAFRIGSIFSDLDREESEEREAACANASTWVPRGYVVVRVDGRGIGQSPGKLDPFSKQEALDYYDAIQWAAAQPWSNGNVGLYGGSYNATNQWNVAALQPPALRAIAPLCSDADGYRDLAYPGGIFLENYRRWWFQETVGPCRNPSSGEAVDFVGGLHNHPWDNEYYHGEGVLSADFSKINIPVMTSVSQTAWIHGRAGFEAFTQLRSPWKHLLVWDASYTPFMYEDSHPDIEAFFDQHLKGQQPARELAPVRVVHRTGDGKFQWRDTTTWPVPGTKYRELYLDAGDNESPGRIAFQRPGNKRVAEYSASVEDPLKVKDVPMAVFESLPLQEDLELVGHFRANLWVSSTSADSDVYVALRVMEGKREVLYRTREPGSAAPLTWGCLKVSHRALDPKRSTTERPWHTHRREDALPLSPDDVVQIEMELMPATGRIPAGCRLRIEISPVEGLGDPLDLSVLMTSLIIEAPLTVSLLVEKKPAPSSFLWCLDNKASFAL</sequence>
<dbReference type="EMBL" id="JAPVEA010000008">
    <property type="protein sequence ID" value="KAJ5437737.1"/>
    <property type="molecule type" value="Genomic_DNA"/>
</dbReference>
<gene>
    <name evidence="3" type="ORF">N7458_008735</name>
</gene>
<keyword evidence="4" id="KW-1185">Reference proteome</keyword>
<protein>
    <recommendedName>
        <fullName evidence="2">Xaa-Pro dipeptidyl-peptidase C-terminal domain-containing protein</fullName>
    </recommendedName>
</protein>
<reference evidence="3" key="1">
    <citation type="submission" date="2022-12" db="EMBL/GenBank/DDBJ databases">
        <authorList>
            <person name="Petersen C."/>
        </authorList>
    </citation>
    <scope>NUCLEOTIDE SEQUENCE</scope>
    <source>
        <strain evidence="3">IBT 16125</strain>
    </source>
</reference>
<dbReference type="SMART" id="SM00939">
    <property type="entry name" value="PepX_C"/>
    <property type="match status" value="1"/>
</dbReference>
<dbReference type="InterPro" id="IPR008979">
    <property type="entry name" value="Galactose-bd-like_sf"/>
</dbReference>
<reference evidence="3" key="2">
    <citation type="journal article" date="2023" name="IMA Fungus">
        <title>Comparative genomic study of the Penicillium genus elucidates a diverse pangenome and 15 lateral gene transfer events.</title>
        <authorList>
            <person name="Petersen C."/>
            <person name="Sorensen T."/>
            <person name="Nielsen M.R."/>
            <person name="Sondergaard T.E."/>
            <person name="Sorensen J.L."/>
            <person name="Fitzpatrick D.A."/>
            <person name="Frisvad J.C."/>
            <person name="Nielsen K.L."/>
        </authorList>
    </citation>
    <scope>NUCLEOTIDE SEQUENCE</scope>
    <source>
        <strain evidence="3">IBT 16125</strain>
    </source>
</reference>
<proteinExistence type="predicted"/>
<dbReference type="NCBIfam" id="TIGR00976">
    <property type="entry name" value="CocE_NonD"/>
    <property type="match status" value="1"/>
</dbReference>
<evidence type="ECO:0000313" key="3">
    <source>
        <dbReference type="EMBL" id="KAJ5437737.1"/>
    </source>
</evidence>
<dbReference type="RefSeq" id="XP_056760966.1">
    <property type="nucleotide sequence ID" value="XM_056912117.1"/>
</dbReference>
<evidence type="ECO:0000313" key="4">
    <source>
        <dbReference type="Proteomes" id="UP001213681"/>
    </source>
</evidence>
<dbReference type="InterPro" id="IPR029058">
    <property type="entry name" value="AB_hydrolase_fold"/>
</dbReference>
<dbReference type="GeneID" id="81602360"/>
<name>A0AAD6BXB1_9EURO</name>
<organism evidence="3 4">
    <name type="scientific">Penicillium daleae</name>
    <dbReference type="NCBI Taxonomy" id="63821"/>
    <lineage>
        <taxon>Eukaryota</taxon>
        <taxon>Fungi</taxon>
        <taxon>Dikarya</taxon>
        <taxon>Ascomycota</taxon>
        <taxon>Pezizomycotina</taxon>
        <taxon>Eurotiomycetes</taxon>
        <taxon>Eurotiomycetidae</taxon>
        <taxon>Eurotiales</taxon>
        <taxon>Aspergillaceae</taxon>
        <taxon>Penicillium</taxon>
    </lineage>
</organism>